<reference evidence="2 3" key="1">
    <citation type="submission" date="2013-06" db="EMBL/GenBank/DDBJ databases">
        <authorList>
            <person name="Weinstock G."/>
            <person name="Sodergren E."/>
            <person name="Lobos E.A."/>
            <person name="Fulton L."/>
            <person name="Fulton R."/>
            <person name="Courtney L."/>
            <person name="Fronick C."/>
            <person name="O'Laughlin M."/>
            <person name="Godfrey J."/>
            <person name="Wilson R.M."/>
            <person name="Miner T."/>
            <person name="Farmer C."/>
            <person name="Delehaunty K."/>
            <person name="Cordes M."/>
            <person name="Minx P."/>
            <person name="Tomlinson C."/>
            <person name="Chen J."/>
            <person name="Wollam A."/>
            <person name="Pepin K.H."/>
            <person name="Bhonagiri V."/>
            <person name="Zhang X."/>
            <person name="Warren W."/>
            <person name="Mitreva M."/>
            <person name="Mardis E.R."/>
            <person name="Wilson R.K."/>
        </authorList>
    </citation>
    <scope>NUCLEOTIDE SEQUENCE [LARGE SCALE GENOMIC DNA]</scope>
    <source>
        <strain evidence="2 3">JCP7719</strain>
    </source>
</reference>
<accession>S4H5V0</accession>
<sequence length="86" mass="9758">MRTIKKLAHQVLEILKSLKNAVLAFLAVLAADLLVADLLVVNLLELRQIHLLTFRVFKKHLVIIQRLLSNTLVFAVFLTHCGVFLD</sequence>
<keyword evidence="1" id="KW-0812">Transmembrane</keyword>
<dbReference type="EMBL" id="ATJO01000019">
    <property type="protein sequence ID" value="EPI51439.1"/>
    <property type="molecule type" value="Genomic_DNA"/>
</dbReference>
<dbReference type="AlphaFoldDB" id="S4H5V0"/>
<dbReference type="Proteomes" id="UP000014601">
    <property type="component" value="Unassembled WGS sequence"/>
</dbReference>
<feature type="transmembrane region" description="Helical" evidence="1">
    <location>
        <begin position="21"/>
        <end position="43"/>
    </location>
</feature>
<keyword evidence="1" id="KW-1133">Transmembrane helix</keyword>
<name>S4H5V0_9BIFI</name>
<proteinExistence type="predicted"/>
<protein>
    <submittedName>
        <fullName evidence="2">Uncharacterized protein</fullName>
    </submittedName>
</protein>
<evidence type="ECO:0000313" key="3">
    <source>
        <dbReference type="Proteomes" id="UP000014601"/>
    </source>
</evidence>
<feature type="transmembrane region" description="Helical" evidence="1">
    <location>
        <begin position="63"/>
        <end position="85"/>
    </location>
</feature>
<keyword evidence="1" id="KW-0472">Membrane</keyword>
<evidence type="ECO:0000256" key="1">
    <source>
        <dbReference type="SAM" id="Phobius"/>
    </source>
</evidence>
<comment type="caution">
    <text evidence="2">The sequence shown here is derived from an EMBL/GenBank/DDBJ whole genome shotgun (WGS) entry which is preliminary data.</text>
</comment>
<evidence type="ECO:0000313" key="2">
    <source>
        <dbReference type="EMBL" id="EPI51439.1"/>
    </source>
</evidence>
<organism evidence="2 3">
    <name type="scientific">Gardnerella pickettii JCP7719</name>
    <dbReference type="NCBI Taxonomy" id="1261061"/>
    <lineage>
        <taxon>Bacteria</taxon>
        <taxon>Bacillati</taxon>
        <taxon>Actinomycetota</taxon>
        <taxon>Actinomycetes</taxon>
        <taxon>Bifidobacteriales</taxon>
        <taxon>Bifidobacteriaceae</taxon>
        <taxon>Gardnerella</taxon>
        <taxon>Gardnerella pickettii</taxon>
    </lineage>
</organism>
<dbReference type="HOGENOM" id="CLU_2493443_0_0_11"/>
<gene>
    <name evidence="2" type="ORF">HMPREF1576_00356</name>
</gene>